<keyword evidence="1" id="KW-0863">Zinc-finger</keyword>
<feature type="non-terminal residue" evidence="4">
    <location>
        <position position="1"/>
    </location>
</feature>
<name>A0A835HGY0_9MAGN</name>
<evidence type="ECO:0000256" key="1">
    <source>
        <dbReference type="PROSITE-ProRule" id="PRU00047"/>
    </source>
</evidence>
<evidence type="ECO:0000313" key="5">
    <source>
        <dbReference type="Proteomes" id="UP000631114"/>
    </source>
</evidence>
<keyword evidence="1" id="KW-0479">Metal-binding</keyword>
<feature type="compositionally biased region" description="Basic and acidic residues" evidence="2">
    <location>
        <begin position="24"/>
        <end position="33"/>
    </location>
</feature>
<dbReference type="GO" id="GO:0003676">
    <property type="term" value="F:nucleic acid binding"/>
    <property type="evidence" value="ECO:0007669"/>
    <property type="project" value="InterPro"/>
</dbReference>
<gene>
    <name evidence="4" type="ORF">IFM89_023319</name>
</gene>
<feature type="compositionally biased region" description="Polar residues" evidence="2">
    <location>
        <begin position="125"/>
        <end position="142"/>
    </location>
</feature>
<reference evidence="4 5" key="1">
    <citation type="submission" date="2020-10" db="EMBL/GenBank/DDBJ databases">
        <title>The Coptis chinensis genome and diversification of protoberbering-type alkaloids.</title>
        <authorList>
            <person name="Wang B."/>
            <person name="Shu S."/>
            <person name="Song C."/>
            <person name="Liu Y."/>
        </authorList>
    </citation>
    <scope>NUCLEOTIDE SEQUENCE [LARGE SCALE GENOMIC DNA]</scope>
    <source>
        <strain evidence="4">HL-2020</strain>
        <tissue evidence="4">Leaf</tissue>
    </source>
</reference>
<feature type="compositionally biased region" description="Polar residues" evidence="2">
    <location>
        <begin position="191"/>
        <end position="205"/>
    </location>
</feature>
<organism evidence="4 5">
    <name type="scientific">Coptis chinensis</name>
    <dbReference type="NCBI Taxonomy" id="261450"/>
    <lineage>
        <taxon>Eukaryota</taxon>
        <taxon>Viridiplantae</taxon>
        <taxon>Streptophyta</taxon>
        <taxon>Embryophyta</taxon>
        <taxon>Tracheophyta</taxon>
        <taxon>Spermatophyta</taxon>
        <taxon>Magnoliopsida</taxon>
        <taxon>Ranunculales</taxon>
        <taxon>Ranunculaceae</taxon>
        <taxon>Coptidoideae</taxon>
        <taxon>Coptis</taxon>
    </lineage>
</organism>
<evidence type="ECO:0000259" key="3">
    <source>
        <dbReference type="PROSITE" id="PS50158"/>
    </source>
</evidence>
<feature type="domain" description="CCHC-type" evidence="3">
    <location>
        <begin position="36"/>
        <end position="52"/>
    </location>
</feature>
<dbReference type="SUPFAM" id="SSF57756">
    <property type="entry name" value="Retrovirus zinc finger-like domains"/>
    <property type="match status" value="1"/>
</dbReference>
<dbReference type="InterPro" id="IPR001878">
    <property type="entry name" value="Znf_CCHC"/>
</dbReference>
<feature type="compositionally biased region" description="Gly residues" evidence="2">
    <location>
        <begin position="147"/>
        <end position="172"/>
    </location>
</feature>
<feature type="region of interest" description="Disordered" evidence="2">
    <location>
        <begin position="80"/>
        <end position="205"/>
    </location>
</feature>
<dbReference type="GO" id="GO:0008270">
    <property type="term" value="F:zinc ion binding"/>
    <property type="evidence" value="ECO:0007669"/>
    <property type="project" value="UniProtKB-KW"/>
</dbReference>
<protein>
    <recommendedName>
        <fullName evidence="3">CCHC-type domain-containing protein</fullName>
    </recommendedName>
</protein>
<feature type="compositionally biased region" description="Basic residues" evidence="2">
    <location>
        <begin position="109"/>
        <end position="119"/>
    </location>
</feature>
<accession>A0A835HGY0</accession>
<comment type="caution">
    <text evidence="4">The sequence shown here is derived from an EMBL/GenBank/DDBJ whole genome shotgun (WGS) entry which is preliminary data.</text>
</comment>
<feature type="compositionally biased region" description="Basic and acidic residues" evidence="2">
    <location>
        <begin position="96"/>
        <end position="106"/>
    </location>
</feature>
<dbReference type="AlphaFoldDB" id="A0A835HGY0"/>
<dbReference type="OrthoDB" id="1939383at2759"/>
<dbReference type="PROSITE" id="PS50158">
    <property type="entry name" value="ZF_CCHC"/>
    <property type="match status" value="1"/>
</dbReference>
<proteinExistence type="predicted"/>
<evidence type="ECO:0000313" key="4">
    <source>
        <dbReference type="EMBL" id="KAF9597948.1"/>
    </source>
</evidence>
<keyword evidence="5" id="KW-1185">Reference proteome</keyword>
<dbReference type="EMBL" id="JADFTS010000007">
    <property type="protein sequence ID" value="KAF9597948.1"/>
    <property type="molecule type" value="Genomic_DNA"/>
</dbReference>
<keyword evidence="1" id="KW-0862">Zinc</keyword>
<evidence type="ECO:0000256" key="2">
    <source>
        <dbReference type="SAM" id="MobiDB-lite"/>
    </source>
</evidence>
<dbReference type="Proteomes" id="UP000631114">
    <property type="component" value="Unassembled WGS sequence"/>
</dbReference>
<sequence>AIPGDEVLPPSIERKAGRPRKQRIRGDNEERATSKRKCRKCKEPGHNSRTCPHGKSGQNGKKQKNTSDCNEIECGVEAEGENVEPIVDVQQQQEDTQVHNVDDIPRTTRGGRRAGRKGGRGGGSQNVNVDQPPNETQVNNVHNEILRGGGRGGSAGRRGGRGGRATGKGVGWWIGIDEEEPETPSTPGPSNLTPALSECLTQSQP</sequence>
<dbReference type="InterPro" id="IPR036875">
    <property type="entry name" value="Znf_CCHC_sf"/>
</dbReference>
<feature type="region of interest" description="Disordered" evidence="2">
    <location>
        <begin position="1"/>
        <end position="68"/>
    </location>
</feature>